<dbReference type="Pfam" id="PF01494">
    <property type="entry name" value="FAD_binding_3"/>
    <property type="match status" value="1"/>
</dbReference>
<gene>
    <name evidence="4" type="ORF">HQ605_03455</name>
</gene>
<evidence type="ECO:0000313" key="4">
    <source>
        <dbReference type="EMBL" id="MBY6319873.1"/>
    </source>
</evidence>
<keyword evidence="5" id="KW-1185">Reference proteome</keyword>
<dbReference type="InterPro" id="IPR036188">
    <property type="entry name" value="FAD/NAD-bd_sf"/>
</dbReference>
<proteinExistence type="predicted"/>
<dbReference type="NCBIfam" id="NF004829">
    <property type="entry name" value="PRK06183.1-3"/>
    <property type="match status" value="1"/>
</dbReference>
<dbReference type="EMBL" id="JABUKG010000002">
    <property type="protein sequence ID" value="MBY6319873.1"/>
    <property type="molecule type" value="Genomic_DNA"/>
</dbReference>
<organism evidence="4 5">
    <name type="scientific">Rhodococcoides kroppenstedtii</name>
    <dbReference type="NCBI Taxonomy" id="293050"/>
    <lineage>
        <taxon>Bacteria</taxon>
        <taxon>Bacillati</taxon>
        <taxon>Actinomycetota</taxon>
        <taxon>Actinomycetes</taxon>
        <taxon>Mycobacteriales</taxon>
        <taxon>Nocardiaceae</taxon>
        <taxon>Rhodococcoides</taxon>
    </lineage>
</organism>
<dbReference type="Gene3D" id="3.30.70.2450">
    <property type="match status" value="1"/>
</dbReference>
<dbReference type="SUPFAM" id="SSF51905">
    <property type="entry name" value="FAD/NAD(P)-binding domain"/>
    <property type="match status" value="1"/>
</dbReference>
<evidence type="ECO:0000313" key="5">
    <source>
        <dbReference type="Proteomes" id="UP001520140"/>
    </source>
</evidence>
<evidence type="ECO:0000256" key="2">
    <source>
        <dbReference type="SAM" id="MobiDB-lite"/>
    </source>
</evidence>
<feature type="region of interest" description="Disordered" evidence="2">
    <location>
        <begin position="231"/>
        <end position="252"/>
    </location>
</feature>
<dbReference type="InterPro" id="IPR050631">
    <property type="entry name" value="PheA/TfdB_FAD_monoxygenase"/>
</dbReference>
<evidence type="ECO:0000256" key="1">
    <source>
        <dbReference type="ARBA" id="ARBA00023002"/>
    </source>
</evidence>
<feature type="domain" description="FAD-binding" evidence="3">
    <location>
        <begin position="25"/>
        <end position="375"/>
    </location>
</feature>
<protein>
    <submittedName>
        <fullName evidence="4">Bifunctional 3-(3-hydroxy-phenyl)propionate/3-hydroxycinnamic acid hydroxylase</fullName>
    </submittedName>
</protein>
<dbReference type="PANTHER" id="PTHR43476">
    <property type="entry name" value="3-(3-HYDROXY-PHENYL)PROPIONATE/3-HYDROXYCINNAMIC ACID HYDROXYLASE"/>
    <property type="match status" value="1"/>
</dbReference>
<dbReference type="PANTHER" id="PTHR43476:SF3">
    <property type="entry name" value="FAD-BINDING MONOOXYGENASE"/>
    <property type="match status" value="1"/>
</dbReference>
<dbReference type="RefSeq" id="WP_068102524.1">
    <property type="nucleotide sequence ID" value="NZ_JABUKE010000002.1"/>
</dbReference>
<evidence type="ECO:0000259" key="3">
    <source>
        <dbReference type="Pfam" id="PF01494"/>
    </source>
</evidence>
<sequence>MSSSTHDREFDAATRSSDDPLRADHDVLVVGYGPVGKVVAAHLGARGHRVLVVERADSAYPLPRAVTHCSDVARILQSVGLAPDSIPHITEPYDAMYVWTNGAGETLVEVDWSGRGESDCYNTYFFDQPSLEHALDEVVASGPRVEVVRGAEVTALVDGPDAAVVTVRRRGAEGGDGGDSEDSEVRARYVVGADGAHSTVRAAMGLGWHDDGYAHDWLVVDVEPGAGASCPTGATQRCDTDRPSTMVPGGPGRRRWEFMRLPGEDADTLNTPDSAWALLAPWGPTPETAELVRHSVYTFEAGWAERWRRGRVLVAGDAAHLMPPFAGQGLGAGLRDAMNLTWKLDAVLRGVASPDLLDSYTTERQHHARAFVDFSVSLGKVICITDPDEAAERDRRLQADHRAGDRPRPPRPGLGPGLHVGEHGGALSRQGRVRTPSGTGRFDDLLDGPGALLLRRAEDAPELSPQDRVDLAALHVTVVALSGDGSAARTADVTVVEDVDGTYTAWLDELAADVVLVRPDFHLYGTGSAGDAGALVRGFLEGVREGRSVDARPCAGSTR</sequence>
<dbReference type="Gene3D" id="3.50.50.60">
    <property type="entry name" value="FAD/NAD(P)-binding domain"/>
    <property type="match status" value="1"/>
</dbReference>
<feature type="region of interest" description="Disordered" evidence="2">
    <location>
        <begin position="392"/>
        <end position="441"/>
    </location>
</feature>
<name>A0ABS7NPD7_9NOCA</name>
<accession>A0ABS7NPD7</accession>
<dbReference type="PRINTS" id="PR00420">
    <property type="entry name" value="RNGMNOXGNASE"/>
</dbReference>
<dbReference type="Proteomes" id="UP001520140">
    <property type="component" value="Unassembled WGS sequence"/>
</dbReference>
<keyword evidence="1" id="KW-0560">Oxidoreductase</keyword>
<reference evidence="4 5" key="1">
    <citation type="submission" date="2020-06" db="EMBL/GenBank/DDBJ databases">
        <title>Taxonomy, biology and ecology of Rhodococcus bacteria occurring in California pistachio and other woody hosts as revealed by genome sequence analyses.</title>
        <authorList>
            <person name="Gai Y."/>
            <person name="Riely B."/>
        </authorList>
    </citation>
    <scope>NUCLEOTIDE SEQUENCE [LARGE SCALE GENOMIC DNA]</scope>
    <source>
        <strain evidence="4 5">BP-284</strain>
    </source>
</reference>
<feature type="compositionally biased region" description="Basic and acidic residues" evidence="2">
    <location>
        <begin position="392"/>
        <end position="408"/>
    </location>
</feature>
<comment type="caution">
    <text evidence="4">The sequence shown here is derived from an EMBL/GenBank/DDBJ whole genome shotgun (WGS) entry which is preliminary data.</text>
</comment>
<dbReference type="InterPro" id="IPR002938">
    <property type="entry name" value="FAD-bd"/>
</dbReference>